<dbReference type="EMBL" id="RPOK01000002">
    <property type="protein sequence ID" value="RPJ67096.1"/>
    <property type="molecule type" value="Genomic_DNA"/>
</dbReference>
<accession>A0A3N5Y309</accession>
<feature type="chain" id="PRO_5017936860" evidence="1">
    <location>
        <begin position="20"/>
        <end position="169"/>
    </location>
</feature>
<dbReference type="RefSeq" id="WP_124027001.1">
    <property type="nucleotide sequence ID" value="NZ_JBHRSN010000015.1"/>
</dbReference>
<sequence>MLRLSAILFIVSFSFNVLAKADQSSDQSGDEIDRLFTAMQADQMTQQMWTQMQGLFSQMTQDLNVDAAANEIIKQYQKELVSLLQQEMSWEKMAPEIRHIYAQNFTVDEITKMAEFYESPAGQAFVERMPIVMQESMQLGQRMAMNAMPKLQALSERMREELKEKASEK</sequence>
<comment type="caution">
    <text evidence="3">The sequence shown here is derived from an EMBL/GenBank/DDBJ whole genome shotgun (WGS) entry which is preliminary data.</text>
</comment>
<name>A0A3N5Y309_9ALTE</name>
<dbReference type="AlphaFoldDB" id="A0A3N5Y309"/>
<reference evidence="3 4" key="1">
    <citation type="submission" date="2018-11" db="EMBL/GenBank/DDBJ databases">
        <authorList>
            <person name="Ye M.-Q."/>
            <person name="Du Z.-J."/>
        </authorList>
    </citation>
    <scope>NUCLEOTIDE SEQUENCE [LARGE SCALE GENOMIC DNA]</scope>
    <source>
        <strain evidence="3 4">U0105</strain>
    </source>
</reference>
<proteinExistence type="predicted"/>
<dbReference type="OrthoDB" id="191313at2"/>
<organism evidence="3 4">
    <name type="scientific">Alteromonas sediminis</name>
    <dbReference type="NCBI Taxonomy" id="2259342"/>
    <lineage>
        <taxon>Bacteria</taxon>
        <taxon>Pseudomonadati</taxon>
        <taxon>Pseudomonadota</taxon>
        <taxon>Gammaproteobacteria</taxon>
        <taxon>Alteromonadales</taxon>
        <taxon>Alteromonadaceae</taxon>
        <taxon>Alteromonas/Salinimonas group</taxon>
        <taxon>Alteromonas</taxon>
    </lineage>
</organism>
<evidence type="ECO:0000259" key="2">
    <source>
        <dbReference type="Pfam" id="PF09832"/>
    </source>
</evidence>
<evidence type="ECO:0000313" key="4">
    <source>
        <dbReference type="Proteomes" id="UP000275281"/>
    </source>
</evidence>
<dbReference type="Pfam" id="PF09832">
    <property type="entry name" value="DUF2059"/>
    <property type="match status" value="1"/>
</dbReference>
<gene>
    <name evidence="3" type="ORF">DRW07_06025</name>
</gene>
<dbReference type="Proteomes" id="UP000275281">
    <property type="component" value="Unassembled WGS sequence"/>
</dbReference>
<feature type="domain" description="DUF2059" evidence="2">
    <location>
        <begin position="91"/>
        <end position="149"/>
    </location>
</feature>
<dbReference type="InterPro" id="IPR018637">
    <property type="entry name" value="DUF2059"/>
</dbReference>
<evidence type="ECO:0000256" key="1">
    <source>
        <dbReference type="SAM" id="SignalP"/>
    </source>
</evidence>
<keyword evidence="1" id="KW-0732">Signal</keyword>
<feature type="signal peptide" evidence="1">
    <location>
        <begin position="1"/>
        <end position="19"/>
    </location>
</feature>
<keyword evidence="4" id="KW-1185">Reference proteome</keyword>
<protein>
    <submittedName>
        <fullName evidence="3">DUF2059 domain-containing protein</fullName>
    </submittedName>
</protein>
<evidence type="ECO:0000313" key="3">
    <source>
        <dbReference type="EMBL" id="RPJ67096.1"/>
    </source>
</evidence>